<reference evidence="3 4" key="1">
    <citation type="submission" date="2024-01" db="EMBL/GenBank/DDBJ databases">
        <title>New evidence supports the origin of RcGTA from prophage.</title>
        <authorList>
            <person name="Xu Y."/>
            <person name="Liu B."/>
            <person name="Chen F."/>
        </authorList>
    </citation>
    <scope>NUCLEOTIDE SEQUENCE [LARGE SCALE GENOMIC DNA]</scope>
    <source>
        <strain evidence="3 4">CBW1107-2</strain>
    </source>
</reference>
<dbReference type="InterPro" id="IPR038404">
    <property type="entry name" value="TRAP_DctP_sf"/>
</dbReference>
<dbReference type="NCBIfam" id="NF037995">
    <property type="entry name" value="TRAP_S1"/>
    <property type="match status" value="1"/>
</dbReference>
<gene>
    <name evidence="3" type="primary">dctP</name>
    <name evidence="3" type="ORF">V1479_16535</name>
</gene>
<protein>
    <submittedName>
        <fullName evidence="3">TRAP transporter substrate-binding protein DctP</fullName>
    </submittedName>
</protein>
<dbReference type="RefSeq" id="WP_368803890.1">
    <property type="nucleotide sequence ID" value="NZ_JAZHFV010000005.1"/>
</dbReference>
<evidence type="ECO:0000256" key="1">
    <source>
        <dbReference type="ARBA" id="ARBA00022729"/>
    </source>
</evidence>
<feature type="chain" id="PRO_5046947749" evidence="2">
    <location>
        <begin position="26"/>
        <end position="341"/>
    </location>
</feature>
<comment type="caution">
    <text evidence="3">The sequence shown here is derived from an EMBL/GenBank/DDBJ whole genome shotgun (WGS) entry which is preliminary data.</text>
</comment>
<dbReference type="CDD" id="cd13601">
    <property type="entry name" value="PBP2_TRAP_DctP1_3_4_like"/>
    <property type="match status" value="1"/>
</dbReference>
<evidence type="ECO:0000256" key="2">
    <source>
        <dbReference type="SAM" id="SignalP"/>
    </source>
</evidence>
<feature type="signal peptide" evidence="2">
    <location>
        <begin position="1"/>
        <end position="25"/>
    </location>
</feature>
<proteinExistence type="predicted"/>
<name>A0ABV3WW62_9HYPH</name>
<evidence type="ECO:0000313" key="4">
    <source>
        <dbReference type="Proteomes" id="UP001559025"/>
    </source>
</evidence>
<dbReference type="PANTHER" id="PTHR33376">
    <property type="match status" value="1"/>
</dbReference>
<evidence type="ECO:0000313" key="3">
    <source>
        <dbReference type="EMBL" id="MEX4008918.1"/>
    </source>
</evidence>
<dbReference type="Proteomes" id="UP001559025">
    <property type="component" value="Unassembled WGS sequence"/>
</dbReference>
<keyword evidence="4" id="KW-1185">Reference proteome</keyword>
<accession>A0ABV3WW62</accession>
<dbReference type="Gene3D" id="3.40.190.170">
    <property type="entry name" value="Bacterial extracellular solute-binding protein, family 7"/>
    <property type="match status" value="1"/>
</dbReference>
<dbReference type="EMBL" id="JAZHFV010000005">
    <property type="protein sequence ID" value="MEX4008918.1"/>
    <property type="molecule type" value="Genomic_DNA"/>
</dbReference>
<organism evidence="3 4">
    <name type="scientific">Neoaquamicrobium sediminum</name>
    <dbReference type="NCBI Taxonomy" id="1849104"/>
    <lineage>
        <taxon>Bacteria</taxon>
        <taxon>Pseudomonadati</taxon>
        <taxon>Pseudomonadota</taxon>
        <taxon>Alphaproteobacteria</taxon>
        <taxon>Hyphomicrobiales</taxon>
        <taxon>Phyllobacteriaceae</taxon>
        <taxon>Neoaquamicrobium</taxon>
    </lineage>
</organism>
<dbReference type="Pfam" id="PF03480">
    <property type="entry name" value="DctP"/>
    <property type="match status" value="1"/>
</dbReference>
<dbReference type="InterPro" id="IPR018389">
    <property type="entry name" value="DctP_fam"/>
</dbReference>
<keyword evidence="1 2" id="KW-0732">Signal</keyword>
<dbReference type="PANTHER" id="PTHR33376:SF15">
    <property type="entry name" value="BLL6794 PROTEIN"/>
    <property type="match status" value="1"/>
</dbReference>
<sequence>MKITNALKVAGIALAASLASTALYAQEKIVLKYADQFPLTHAGSKLSAQPFKQMVEERSAGRIEVQLYPAEQLAKAAGLLDAVRNRVTDIAMVGVVYVSDRMPLTSAVELPGLFTDSVAGSIAFTKLAQNELLESEYLRNGVRPLFTMVTPPYQAMFAKKTELNDVSELEGVKMRAAGATGELIASSLGAVPVRVPASDLYLALERGTVDGANYNPPSLFAYKIEEVLSSITTNASLGTVAFAALVNEDVWQGLPEDARKVVSEVATEIGETMAAGFKEQTGSAYDKLEELGIKLIELSPETQAQFTEKLQSVEAEWVKQMEGRGLPGQATLDAYRSYLQE</sequence>